<dbReference type="AlphaFoldDB" id="D5DBJ5"/>
<keyword evidence="1" id="KW-1133">Transmembrane helix</keyword>
<proteinExistence type="predicted"/>
<dbReference type="PATRIC" id="fig|592022.4.peg.1043"/>
<dbReference type="KEGG" id="bmd:BMD_1116"/>
<feature type="transmembrane region" description="Helical" evidence="1">
    <location>
        <begin position="312"/>
        <end position="332"/>
    </location>
</feature>
<feature type="transmembrane region" description="Helical" evidence="1">
    <location>
        <begin position="338"/>
        <end position="357"/>
    </location>
</feature>
<feature type="transmembrane region" description="Helical" evidence="1">
    <location>
        <begin position="94"/>
        <end position="113"/>
    </location>
</feature>
<feature type="transmembrane region" description="Helical" evidence="1">
    <location>
        <begin position="172"/>
        <end position="192"/>
    </location>
</feature>
<dbReference type="HOGENOM" id="CLU_758196_0_0_9"/>
<organism evidence="2 3">
    <name type="scientific">Priestia megaterium (strain DSM 319 / IMG 1521)</name>
    <name type="common">Bacillus megaterium</name>
    <dbReference type="NCBI Taxonomy" id="592022"/>
    <lineage>
        <taxon>Bacteria</taxon>
        <taxon>Bacillati</taxon>
        <taxon>Bacillota</taxon>
        <taxon>Bacilli</taxon>
        <taxon>Bacillales</taxon>
        <taxon>Bacillaceae</taxon>
        <taxon>Priestia</taxon>
    </lineage>
</organism>
<dbReference type="EMBL" id="CP001982">
    <property type="protein sequence ID" value="ADF37977.1"/>
    <property type="molecule type" value="Genomic_DNA"/>
</dbReference>
<feature type="transmembrane region" description="Helical" evidence="1">
    <location>
        <begin position="285"/>
        <end position="305"/>
    </location>
</feature>
<feature type="transmembrane region" description="Helical" evidence="1">
    <location>
        <begin position="120"/>
        <end position="137"/>
    </location>
</feature>
<protein>
    <submittedName>
        <fullName evidence="2">Putative membrane protein</fullName>
    </submittedName>
</protein>
<evidence type="ECO:0000313" key="3">
    <source>
        <dbReference type="Proteomes" id="UP000002365"/>
    </source>
</evidence>
<feature type="transmembrane region" description="Helical" evidence="1">
    <location>
        <begin position="143"/>
        <end position="160"/>
    </location>
</feature>
<evidence type="ECO:0000313" key="2">
    <source>
        <dbReference type="EMBL" id="ADF37977.1"/>
    </source>
</evidence>
<dbReference type="Pfam" id="PF14897">
    <property type="entry name" value="EpsG"/>
    <property type="match status" value="1"/>
</dbReference>
<dbReference type="RefSeq" id="WP_013082113.1">
    <property type="nucleotide sequence ID" value="NC_014103.1"/>
</dbReference>
<keyword evidence="1" id="KW-0812">Transmembrane</keyword>
<accession>D5DBJ5</accession>
<dbReference type="Proteomes" id="UP000002365">
    <property type="component" value="Chromosome"/>
</dbReference>
<reference evidence="2 3" key="1">
    <citation type="journal article" date="2011" name="J. Bacteriol.">
        <title>Genome sequences of the biotechnologically important Bacillus megaterium strains QM B1551 and DSM319.</title>
        <authorList>
            <person name="Eppinger M."/>
            <person name="Bunk B."/>
            <person name="Johns M.A."/>
            <person name="Edirisinghe J.N."/>
            <person name="Kutumbaka K.K."/>
            <person name="Koenig S.S."/>
            <person name="Huot Creasy H."/>
            <person name="Rosovitz M.J."/>
            <person name="Riley D.R."/>
            <person name="Daugherty S."/>
            <person name="Martin M."/>
            <person name="Elbourne L.D."/>
            <person name="Paulsen I."/>
            <person name="Biedendieck R."/>
            <person name="Braun C."/>
            <person name="Grayburn S."/>
            <person name="Dhingra S."/>
            <person name="Lukyanchuk V."/>
            <person name="Ball B."/>
            <person name="Ul-Qamar R."/>
            <person name="Seibel J."/>
            <person name="Bremer E."/>
            <person name="Jahn D."/>
            <person name="Ravel J."/>
            <person name="Vary P.S."/>
        </authorList>
    </citation>
    <scope>NUCLEOTIDE SEQUENCE [LARGE SCALE GENOMIC DNA]</scope>
    <source>
        <strain evidence="3">DSM 319 / IMG 1521</strain>
    </source>
</reference>
<dbReference type="InterPro" id="IPR049458">
    <property type="entry name" value="EpsG-like"/>
</dbReference>
<feature type="transmembrane region" description="Helical" evidence="1">
    <location>
        <begin position="254"/>
        <end position="273"/>
    </location>
</feature>
<evidence type="ECO:0000256" key="1">
    <source>
        <dbReference type="SAM" id="Phobius"/>
    </source>
</evidence>
<sequence length="374" mass="43578">MLVYLVLPLVILYFIFLSRAIILRSNNCQSNEFFVSRNNITLFLWSIVLLVLAVFKGVTVGTDYPMYYNFFVYETYEGIIETGIASIYDLAVKYNNFLIFSLCVYSLFIFFIFKGIKVNSPNYLISILFFVLTYTYFTGYNQLRQMIAVSMLFCFVGYLISNKKIDKIKYIVVILLALLFHKSAAFAFLLFFISKKKFSSKIIIPLFLMTIVSYFIPTLKNEIGQLIIKVSGFYADKYAGKLDSFFEINKEKGLLQLAPVVIQMIILTISLYFPQKKPRLNINYTLYNFSTNIVVINLCLYSLAGIEAIDRLQIYFACFNIYFYSFLTHLLLNSKEKFYGKVFLSLILLFWITYYLLRLIINISGIVPYSFFNG</sequence>
<feature type="transmembrane region" description="Helical" evidence="1">
    <location>
        <begin position="42"/>
        <end position="61"/>
    </location>
</feature>
<keyword evidence="1" id="KW-0472">Membrane</keyword>
<name>D5DBJ5_PRIM3</name>
<feature type="transmembrane region" description="Helical" evidence="1">
    <location>
        <begin position="6"/>
        <end position="22"/>
    </location>
</feature>
<gene>
    <name evidence="2" type="ordered locus">BMD_1116</name>
</gene>